<gene>
    <name evidence="13" type="ORF">HNR38_000601</name>
</gene>
<evidence type="ECO:0000256" key="3">
    <source>
        <dbReference type="ARBA" id="ARBA00022448"/>
    </source>
</evidence>
<dbReference type="InterPro" id="IPR058982">
    <property type="entry name" value="Beta-barrel_AprE"/>
</dbReference>
<dbReference type="PANTHER" id="PTHR30386">
    <property type="entry name" value="MEMBRANE FUSION SUBUNIT OF EMRAB-TOLC MULTIDRUG EFFLUX PUMP"/>
    <property type="match status" value="1"/>
</dbReference>
<reference evidence="13 14" key="1">
    <citation type="submission" date="2020-08" db="EMBL/GenBank/DDBJ databases">
        <title>Genomic Encyclopedia of Type Strains, Phase IV (KMG-IV): sequencing the most valuable type-strain genomes for metagenomic binning, comparative biology and taxonomic classification.</title>
        <authorList>
            <person name="Goeker M."/>
        </authorList>
    </citation>
    <scope>NUCLEOTIDE SEQUENCE [LARGE SCALE GENOMIC DNA]</scope>
    <source>
        <strain evidence="13 14">DSM 22359</strain>
    </source>
</reference>
<keyword evidence="7 9" id="KW-1133">Transmembrane helix</keyword>
<dbReference type="PANTHER" id="PTHR30386:SF27">
    <property type="entry name" value="MEMBRANE FUSION PROTEIN (MFP) FAMILY PROTEIN"/>
    <property type="match status" value="1"/>
</dbReference>
<dbReference type="InterPro" id="IPR006144">
    <property type="entry name" value="Secretion_HlyD_CS"/>
</dbReference>
<evidence type="ECO:0000259" key="12">
    <source>
        <dbReference type="Pfam" id="PF26002"/>
    </source>
</evidence>
<dbReference type="Gene3D" id="2.40.30.170">
    <property type="match status" value="1"/>
</dbReference>
<dbReference type="InterPro" id="IPR058781">
    <property type="entry name" value="HH_AprE-like"/>
</dbReference>
<evidence type="ECO:0000256" key="4">
    <source>
        <dbReference type="ARBA" id="ARBA00022475"/>
    </source>
</evidence>
<comment type="caution">
    <text evidence="13">The sequence shown here is derived from an EMBL/GenBank/DDBJ whole genome shotgun (WGS) entry which is preliminary data.</text>
</comment>
<keyword evidence="8 9" id="KW-0472">Membrane</keyword>
<keyword evidence="6 9" id="KW-0812">Transmembrane</keyword>
<name>A0A840U7E6_9GAMM</name>
<keyword evidence="14" id="KW-1185">Reference proteome</keyword>
<dbReference type="Pfam" id="PF26002">
    <property type="entry name" value="Beta-barrel_AprE"/>
    <property type="match status" value="1"/>
</dbReference>
<feature type="domain" description="AprE-like long alpha-helical hairpin" evidence="11">
    <location>
        <begin position="115"/>
        <end position="302"/>
    </location>
</feature>
<evidence type="ECO:0000256" key="2">
    <source>
        <dbReference type="ARBA" id="ARBA00009477"/>
    </source>
</evidence>
<evidence type="ECO:0000259" key="11">
    <source>
        <dbReference type="Pfam" id="PF25994"/>
    </source>
</evidence>
<keyword evidence="3 9" id="KW-0813">Transport</keyword>
<proteinExistence type="inferred from homology"/>
<evidence type="ECO:0000256" key="8">
    <source>
        <dbReference type="ARBA" id="ARBA00023136"/>
    </source>
</evidence>
<dbReference type="PRINTS" id="PR01490">
    <property type="entry name" value="RTXTOXIND"/>
</dbReference>
<dbReference type="SUPFAM" id="SSF111369">
    <property type="entry name" value="HlyD-like secretion proteins"/>
    <property type="match status" value="1"/>
</dbReference>
<organism evidence="13 14">
    <name type="scientific">Marinobacter oulmenensis</name>
    <dbReference type="NCBI Taxonomy" id="643747"/>
    <lineage>
        <taxon>Bacteria</taxon>
        <taxon>Pseudomonadati</taxon>
        <taxon>Pseudomonadota</taxon>
        <taxon>Gammaproteobacteria</taxon>
        <taxon>Pseudomonadales</taxon>
        <taxon>Marinobacteraceae</taxon>
        <taxon>Marinobacter</taxon>
    </lineage>
</organism>
<evidence type="ECO:0000256" key="5">
    <source>
        <dbReference type="ARBA" id="ARBA00022519"/>
    </source>
</evidence>
<dbReference type="Proteomes" id="UP000591735">
    <property type="component" value="Unassembled WGS sequence"/>
</dbReference>
<feature type="domain" description="AprE-like beta-barrel" evidence="12">
    <location>
        <begin position="347"/>
        <end position="434"/>
    </location>
</feature>
<dbReference type="RefSeq" id="WP_183699610.1">
    <property type="nucleotide sequence ID" value="NZ_JACHFE010000001.1"/>
</dbReference>
<dbReference type="GO" id="GO:0005886">
    <property type="term" value="C:plasma membrane"/>
    <property type="evidence" value="ECO:0007669"/>
    <property type="project" value="UniProtKB-SubCell"/>
</dbReference>
<protein>
    <recommendedName>
        <fullName evidence="9">Membrane fusion protein (MFP) family protein</fullName>
    </recommendedName>
</protein>
<dbReference type="InterPro" id="IPR050739">
    <property type="entry name" value="MFP"/>
</dbReference>
<dbReference type="Pfam" id="PF25994">
    <property type="entry name" value="HH_AprE"/>
    <property type="match status" value="1"/>
</dbReference>
<keyword evidence="10" id="KW-0175">Coiled coil</keyword>
<feature type="coiled-coil region" evidence="10">
    <location>
        <begin position="160"/>
        <end position="201"/>
    </location>
</feature>
<dbReference type="InterPro" id="IPR010129">
    <property type="entry name" value="T1SS_HlyD"/>
</dbReference>
<keyword evidence="4 9" id="KW-1003">Cell membrane</keyword>
<comment type="similarity">
    <text evidence="2 9">Belongs to the membrane fusion protein (MFP) (TC 8.A.1) family.</text>
</comment>
<evidence type="ECO:0000313" key="14">
    <source>
        <dbReference type="Proteomes" id="UP000591735"/>
    </source>
</evidence>
<dbReference type="AlphaFoldDB" id="A0A840U7E6"/>
<sequence length="457" mass="51290">MNGQERAKRKKTSVLSESDIYEFMPAAIEIEKTPASPIGRTVLYAIMLLFALAILWAIFGKIDIVAVAQGKVVPGERVKVIQPLETAVIERIHVEEGQTVKAGDPLITLNTSVTEADVRRFRREWQGAALKRIRLTALANWFASSSDRALTLESDDPSLAPFLEEHRELLSQEVAELQANLRNIQQESDRLAAEKKMVQAEAMKNRRLLEVLNERVAAYNELQQNGTGSRMDYLEVKQEQIEVEQNVSVQLARIDQLKASIQANASKREMTISERYKLTLQELQELTVQEVALREELLKAEQRSRNYLLKAPLNGKVQELAVTTIGGVVTPAQEIMKIVPEESTVEVEARFLNKDIGFIHPGQPAEIKVDTFNFTKYGVVDAELSDISGDAIQDEQLGLVYKARLVPSDSALQVGERLVSLAPGMTVTAEVKTGQRRVIEFFLSPLLRYQEDSLRER</sequence>
<dbReference type="EMBL" id="JACHFE010000001">
    <property type="protein sequence ID" value="MBB5320133.1"/>
    <property type="molecule type" value="Genomic_DNA"/>
</dbReference>
<dbReference type="GO" id="GO:0009306">
    <property type="term" value="P:protein secretion"/>
    <property type="evidence" value="ECO:0007669"/>
    <property type="project" value="InterPro"/>
</dbReference>
<evidence type="ECO:0000256" key="10">
    <source>
        <dbReference type="SAM" id="Coils"/>
    </source>
</evidence>
<evidence type="ECO:0000256" key="7">
    <source>
        <dbReference type="ARBA" id="ARBA00022989"/>
    </source>
</evidence>
<evidence type="ECO:0000313" key="13">
    <source>
        <dbReference type="EMBL" id="MBB5320133.1"/>
    </source>
</evidence>
<evidence type="ECO:0000256" key="6">
    <source>
        <dbReference type="ARBA" id="ARBA00022692"/>
    </source>
</evidence>
<evidence type="ECO:0000256" key="1">
    <source>
        <dbReference type="ARBA" id="ARBA00004377"/>
    </source>
</evidence>
<accession>A0A840U7E6</accession>
<dbReference type="Gene3D" id="2.40.50.100">
    <property type="match status" value="1"/>
</dbReference>
<comment type="subcellular location">
    <subcellularLocation>
        <location evidence="1 9">Cell inner membrane</location>
        <topology evidence="1 9">Single-pass membrane protein</topology>
    </subcellularLocation>
</comment>
<keyword evidence="5 9" id="KW-0997">Cell inner membrane</keyword>
<dbReference type="PROSITE" id="PS00543">
    <property type="entry name" value="HLYD_FAMILY"/>
    <property type="match status" value="1"/>
</dbReference>
<dbReference type="NCBIfam" id="TIGR01843">
    <property type="entry name" value="type_I_hlyD"/>
    <property type="match status" value="1"/>
</dbReference>
<feature type="transmembrane region" description="Helical" evidence="9">
    <location>
        <begin position="41"/>
        <end position="59"/>
    </location>
</feature>
<evidence type="ECO:0000256" key="9">
    <source>
        <dbReference type="RuleBase" id="RU365093"/>
    </source>
</evidence>